<dbReference type="EMBL" id="CAEZYV010000053">
    <property type="protein sequence ID" value="CAB4735505.1"/>
    <property type="molecule type" value="Genomic_DNA"/>
</dbReference>
<sequence length="109" mass="12778">MRVSPRRNHPKRSQKRPANGDEERDISLSSETIEEHSEGVYRVRRITGSTSTKPYRCPGCDQLIPTATPHTVAWLEEDVESRRHWHTVCWTKRNDRKPRTLRSKGAPRY</sequence>
<protein>
    <submittedName>
        <fullName evidence="2">Unannotated protein</fullName>
    </submittedName>
</protein>
<feature type="region of interest" description="Disordered" evidence="1">
    <location>
        <begin position="1"/>
        <end position="33"/>
    </location>
</feature>
<evidence type="ECO:0000256" key="1">
    <source>
        <dbReference type="SAM" id="MobiDB-lite"/>
    </source>
</evidence>
<gene>
    <name evidence="2" type="ORF">UFOPK2788_00473</name>
</gene>
<proteinExistence type="predicted"/>
<feature type="compositionally biased region" description="Basic residues" evidence="1">
    <location>
        <begin position="1"/>
        <end position="15"/>
    </location>
</feature>
<name>A0A6J6SLK5_9ZZZZ</name>
<organism evidence="2">
    <name type="scientific">freshwater metagenome</name>
    <dbReference type="NCBI Taxonomy" id="449393"/>
    <lineage>
        <taxon>unclassified sequences</taxon>
        <taxon>metagenomes</taxon>
        <taxon>ecological metagenomes</taxon>
    </lineage>
</organism>
<reference evidence="2" key="1">
    <citation type="submission" date="2020-05" db="EMBL/GenBank/DDBJ databases">
        <authorList>
            <person name="Chiriac C."/>
            <person name="Salcher M."/>
            <person name="Ghai R."/>
            <person name="Kavagutti S V."/>
        </authorList>
    </citation>
    <scope>NUCLEOTIDE SEQUENCE</scope>
</reference>
<dbReference type="AlphaFoldDB" id="A0A6J6SLK5"/>
<evidence type="ECO:0000313" key="2">
    <source>
        <dbReference type="EMBL" id="CAB4735505.1"/>
    </source>
</evidence>
<accession>A0A6J6SLK5</accession>